<evidence type="ECO:0000256" key="6">
    <source>
        <dbReference type="PIRSR" id="PIRSR602401-1"/>
    </source>
</evidence>
<keyword evidence="6" id="KW-0408">Iron</keyword>
<feature type="region of interest" description="Disordered" evidence="7">
    <location>
        <begin position="986"/>
        <end position="1007"/>
    </location>
</feature>
<dbReference type="InterPro" id="IPR002401">
    <property type="entry name" value="Cyt_P450_E_grp-I"/>
</dbReference>
<comment type="cofactor">
    <cofactor evidence="6">
        <name>heme</name>
        <dbReference type="ChEBI" id="CHEBI:30413"/>
    </cofactor>
</comment>
<evidence type="ECO:0000313" key="9">
    <source>
        <dbReference type="Proteomes" id="UP001358417"/>
    </source>
</evidence>
<dbReference type="GO" id="GO:0016705">
    <property type="term" value="F:oxidoreductase activity, acting on paired donors, with incorporation or reduction of molecular oxygen"/>
    <property type="evidence" value="ECO:0007669"/>
    <property type="project" value="InterPro"/>
</dbReference>
<keyword evidence="6" id="KW-0479">Metal-binding</keyword>
<dbReference type="InterPro" id="IPR036396">
    <property type="entry name" value="Cyt_P450_sf"/>
</dbReference>
<dbReference type="GO" id="GO:0003688">
    <property type="term" value="F:DNA replication origin binding"/>
    <property type="evidence" value="ECO:0007669"/>
    <property type="project" value="TreeGrafter"/>
</dbReference>
<organism evidence="8 9">
    <name type="scientific">Exophiala bonariae</name>
    <dbReference type="NCBI Taxonomy" id="1690606"/>
    <lineage>
        <taxon>Eukaryota</taxon>
        <taxon>Fungi</taxon>
        <taxon>Dikarya</taxon>
        <taxon>Ascomycota</taxon>
        <taxon>Pezizomycotina</taxon>
        <taxon>Eurotiomycetes</taxon>
        <taxon>Chaetothyriomycetidae</taxon>
        <taxon>Chaetothyriales</taxon>
        <taxon>Herpotrichiellaceae</taxon>
        <taxon>Exophiala</taxon>
    </lineage>
</organism>
<keyword evidence="9" id="KW-1185">Reference proteome</keyword>
<feature type="compositionally biased region" description="Polar residues" evidence="7">
    <location>
        <begin position="802"/>
        <end position="811"/>
    </location>
</feature>
<dbReference type="PANTHER" id="PTHR10507:SF0">
    <property type="entry name" value="CELL DIVISION CONTROL PROTEIN 45 HOMOLOG"/>
    <property type="match status" value="1"/>
</dbReference>
<keyword evidence="3" id="KW-0235">DNA replication</keyword>
<accession>A0AAV9N390</accession>
<dbReference type="SUPFAM" id="SSF48264">
    <property type="entry name" value="Cytochrome P450"/>
    <property type="match status" value="1"/>
</dbReference>
<dbReference type="GO" id="GO:0003682">
    <property type="term" value="F:chromatin binding"/>
    <property type="evidence" value="ECO:0007669"/>
    <property type="project" value="TreeGrafter"/>
</dbReference>
<evidence type="ECO:0000256" key="2">
    <source>
        <dbReference type="ARBA" id="ARBA00010727"/>
    </source>
</evidence>
<feature type="region of interest" description="Disordered" evidence="7">
    <location>
        <begin position="782"/>
        <end position="846"/>
    </location>
</feature>
<comment type="caution">
    <text evidence="8">The sequence shown here is derived from an EMBL/GenBank/DDBJ whole genome shotgun (WGS) entry which is preliminary data.</text>
</comment>
<dbReference type="GO" id="GO:0000727">
    <property type="term" value="P:double-strand break repair via break-induced replication"/>
    <property type="evidence" value="ECO:0007669"/>
    <property type="project" value="TreeGrafter"/>
</dbReference>
<sequence length="1190" mass="132194">MASSIAFKYRLPASLPTSLVWYSTIASFIPSKTFQAHGSPPFPLFGISVLISPNQVQISDPAAIETIYGPKYEFIKGEFYEGFNPKITKRQDNFTERNEAAHTRRRRTVAHLYTQGAVLEYEPCVDRCIALFYTRMEEFAESGAVVDMATWLKKYTFDIVGEIFYGREGGFGFVRDNIDYNNWCHLMDVMPNPVAALTYIPYGLRSLYFLTQMIYPETRAVIDQSHAAVKQRMDDIAAGKPVNRSDVLSKLLDIINEKGQDHEFGILDVTTEIWTMIWAGSDTTAIALTSIFYHLHKHPKTLAKLRNEIEDAFASGNLKYPVRYNDAVKLPYLHAVVWEAMRIHPSLGTGLPRIVPAPGVEICGKFFPGGTEVIMNQNAVQFDKGIFGEDSEQFIPERWIRDGDRAAANMERHMLQFGYEKRICIGRHITNTEMYKLLPTILRDFDFELASDKEWETWQGWFHQQKNVNVRRDYIPHKIHPVSGYADLSKAGTELVQPMKTSEGGSGGVVICLGVGGLVDLASLLGLETEHSAESMCGVEVWVLDARRPCNLSNVFGGLPIEAPTEGVVLRIPGVDKGCIQRSYKPGKGGIIVFDDGDIASDLEVERDAYCALSDMPEVEADSDSDEDDDSADEDDEEEGEREAGISGGSASKKRKSWSDRDSDASDTDGDEERPRQRRRANSGSSINSDPRSRTPTSSQPASPTSKPDVPNQATARQLRRRLRKLRRSHESVLEKYNSVGTSYSEPISTLAYSLASDLGREDNDLLWLAIVGVTSLELSGHTSTSFGKTVQPEPSEHPHNSWRSNRSRQTYAILRDETRRLNPPPLDQSPSVSPGSGITSPSDTSIRLTPDPRFLLLRHWSLYDSMLHSPYLASRLRIWNESGVKRLHKLLAKMGVSLSQCKQTYTHMDMDLKKILRERLLKYAPVYGLDDLVPTGAGYFTYDQEGWGFIRSWGWKAQLSAVDVGLLLGAILDVGTQISSGPNSISSSFSSTPSQSQSTTDSPPSDRSLALVPRFFAAYDALAPSHPTQLLASIPQAQHLLRSIFRTGSSLLVKHQIRHLRAFRMGVVKDGPDLRLFANSPGALAKLALWVGEAVSINERDRESNDDSSNPTFVPLVLAALDEERGTYVVVGTGGGGKNNRFGLAFQEVVDETDARVKIDSFDHSIVEVKKEDLGAFLEALSLKAVVGA</sequence>
<comment type="subcellular location">
    <subcellularLocation>
        <location evidence="1">Nucleus</location>
    </subcellularLocation>
</comment>
<name>A0AAV9N390_9EURO</name>
<dbReference type="GO" id="GO:0003697">
    <property type="term" value="F:single-stranded DNA binding"/>
    <property type="evidence" value="ECO:0007669"/>
    <property type="project" value="TreeGrafter"/>
</dbReference>
<dbReference type="Gene3D" id="1.10.630.10">
    <property type="entry name" value="Cytochrome P450"/>
    <property type="match status" value="1"/>
</dbReference>
<evidence type="ECO:0000256" key="7">
    <source>
        <dbReference type="SAM" id="MobiDB-lite"/>
    </source>
</evidence>
<keyword evidence="4" id="KW-0539">Nucleus</keyword>
<dbReference type="PANTHER" id="PTHR10507">
    <property type="entry name" value="CDC45-RELATED PROTEIN"/>
    <property type="match status" value="1"/>
</dbReference>
<feature type="compositionally biased region" description="Polar residues" evidence="7">
    <location>
        <begin position="829"/>
        <end position="846"/>
    </location>
</feature>
<dbReference type="EMBL" id="JAVRRD010000021">
    <property type="protein sequence ID" value="KAK5048649.1"/>
    <property type="molecule type" value="Genomic_DNA"/>
</dbReference>
<dbReference type="GO" id="GO:0031261">
    <property type="term" value="C:DNA replication preinitiation complex"/>
    <property type="evidence" value="ECO:0007669"/>
    <property type="project" value="TreeGrafter"/>
</dbReference>
<feature type="compositionally biased region" description="Low complexity" evidence="7">
    <location>
        <begin position="694"/>
        <end position="708"/>
    </location>
</feature>
<feature type="binding site" description="axial binding residue" evidence="6">
    <location>
        <position position="424"/>
    </location>
    <ligand>
        <name>heme</name>
        <dbReference type="ChEBI" id="CHEBI:30413"/>
    </ligand>
    <ligandPart>
        <name>Fe</name>
        <dbReference type="ChEBI" id="CHEBI:18248"/>
    </ligandPart>
</feature>
<gene>
    <name evidence="8" type="ORF">LTR84_005740</name>
</gene>
<feature type="region of interest" description="Disordered" evidence="7">
    <location>
        <begin position="615"/>
        <end position="720"/>
    </location>
</feature>
<dbReference type="PRINTS" id="PR00385">
    <property type="entry name" value="P450"/>
</dbReference>
<keyword evidence="5" id="KW-0131">Cell cycle</keyword>
<dbReference type="GO" id="GO:0006270">
    <property type="term" value="P:DNA replication initiation"/>
    <property type="evidence" value="ECO:0007669"/>
    <property type="project" value="InterPro"/>
</dbReference>
<evidence type="ECO:0000256" key="4">
    <source>
        <dbReference type="ARBA" id="ARBA00023242"/>
    </source>
</evidence>
<evidence type="ECO:0000256" key="1">
    <source>
        <dbReference type="ARBA" id="ARBA00004123"/>
    </source>
</evidence>
<reference evidence="8 9" key="1">
    <citation type="submission" date="2023-08" db="EMBL/GenBank/DDBJ databases">
        <title>Black Yeasts Isolated from many extreme environments.</title>
        <authorList>
            <person name="Coleine C."/>
            <person name="Stajich J.E."/>
            <person name="Selbmann L."/>
        </authorList>
    </citation>
    <scope>NUCLEOTIDE SEQUENCE [LARGE SCALE GENOMIC DNA]</scope>
    <source>
        <strain evidence="8 9">CCFEE 5792</strain>
    </source>
</reference>
<evidence type="ECO:0000256" key="5">
    <source>
        <dbReference type="ARBA" id="ARBA00023306"/>
    </source>
</evidence>
<dbReference type="Pfam" id="PF02724">
    <property type="entry name" value="CDC45"/>
    <property type="match status" value="1"/>
</dbReference>
<dbReference type="AlphaFoldDB" id="A0AAV9N390"/>
<evidence type="ECO:0008006" key="10">
    <source>
        <dbReference type="Google" id="ProtNLM"/>
    </source>
</evidence>
<keyword evidence="6" id="KW-0349">Heme</keyword>
<dbReference type="Pfam" id="PF00067">
    <property type="entry name" value="p450"/>
    <property type="match status" value="1"/>
</dbReference>
<dbReference type="GO" id="GO:0004497">
    <property type="term" value="F:monooxygenase activity"/>
    <property type="evidence" value="ECO:0007669"/>
    <property type="project" value="InterPro"/>
</dbReference>
<dbReference type="PRINTS" id="PR00463">
    <property type="entry name" value="EP450I"/>
</dbReference>
<dbReference type="GeneID" id="89973915"/>
<dbReference type="InterPro" id="IPR003874">
    <property type="entry name" value="CDC45"/>
</dbReference>
<dbReference type="GO" id="GO:0005506">
    <property type="term" value="F:iron ion binding"/>
    <property type="evidence" value="ECO:0007669"/>
    <property type="project" value="InterPro"/>
</dbReference>
<dbReference type="CDD" id="cd11060">
    <property type="entry name" value="CYP57A1-like"/>
    <property type="match status" value="1"/>
</dbReference>
<feature type="compositionally biased region" description="Acidic residues" evidence="7">
    <location>
        <begin position="617"/>
        <end position="641"/>
    </location>
</feature>
<dbReference type="InterPro" id="IPR001128">
    <property type="entry name" value="Cyt_P450"/>
</dbReference>
<protein>
    <recommendedName>
        <fullName evidence="10">Cytochrome P450</fullName>
    </recommendedName>
</protein>
<proteinExistence type="inferred from homology"/>
<dbReference type="GO" id="GO:1902977">
    <property type="term" value="P:mitotic DNA replication preinitiation complex assembly"/>
    <property type="evidence" value="ECO:0007669"/>
    <property type="project" value="TreeGrafter"/>
</dbReference>
<dbReference type="RefSeq" id="XP_064704008.1">
    <property type="nucleotide sequence ID" value="XM_064849305.1"/>
</dbReference>
<comment type="similarity">
    <text evidence="2">Belongs to the CDC45 family.</text>
</comment>
<dbReference type="Proteomes" id="UP001358417">
    <property type="component" value="Unassembled WGS sequence"/>
</dbReference>
<evidence type="ECO:0000313" key="8">
    <source>
        <dbReference type="EMBL" id="KAK5048649.1"/>
    </source>
</evidence>
<dbReference type="GO" id="GO:0020037">
    <property type="term" value="F:heme binding"/>
    <property type="evidence" value="ECO:0007669"/>
    <property type="project" value="InterPro"/>
</dbReference>
<evidence type="ECO:0000256" key="3">
    <source>
        <dbReference type="ARBA" id="ARBA00022705"/>
    </source>
</evidence>